<evidence type="ECO:0008006" key="4">
    <source>
        <dbReference type="Google" id="ProtNLM"/>
    </source>
</evidence>
<protein>
    <recommendedName>
        <fullName evidence="4">Secreted protein</fullName>
    </recommendedName>
</protein>
<accession>A0ABW1F1T9</accession>
<name>A0ABW1F1T9_9ACTN</name>
<reference evidence="3" key="1">
    <citation type="journal article" date="2019" name="Int. J. Syst. Evol. Microbiol.">
        <title>The Global Catalogue of Microorganisms (GCM) 10K type strain sequencing project: providing services to taxonomists for standard genome sequencing and annotation.</title>
        <authorList>
            <consortium name="The Broad Institute Genomics Platform"/>
            <consortium name="The Broad Institute Genome Sequencing Center for Infectious Disease"/>
            <person name="Wu L."/>
            <person name="Ma J."/>
        </authorList>
    </citation>
    <scope>NUCLEOTIDE SEQUENCE [LARGE SCALE GENOMIC DNA]</scope>
    <source>
        <strain evidence="3">CGMCC 4.1469</strain>
    </source>
</reference>
<evidence type="ECO:0000256" key="1">
    <source>
        <dbReference type="SAM" id="SignalP"/>
    </source>
</evidence>
<sequence length="82" mass="8277">MTVVLMLLGMMTAAAQAQAAPQRLTGSATICSNSPIPTGWVVTSSYSSSGCPGTGVAYTIADVTNQTHATVCSMSPIPAGWV</sequence>
<dbReference type="Proteomes" id="UP001596067">
    <property type="component" value="Unassembled WGS sequence"/>
</dbReference>
<organism evidence="2 3">
    <name type="scientific">Kitasatospora aburaviensis</name>
    <dbReference type="NCBI Taxonomy" id="67265"/>
    <lineage>
        <taxon>Bacteria</taxon>
        <taxon>Bacillati</taxon>
        <taxon>Actinomycetota</taxon>
        <taxon>Actinomycetes</taxon>
        <taxon>Kitasatosporales</taxon>
        <taxon>Streptomycetaceae</taxon>
        <taxon>Kitasatospora</taxon>
    </lineage>
</organism>
<proteinExistence type="predicted"/>
<keyword evidence="1" id="KW-0732">Signal</keyword>
<feature type="signal peptide" evidence="1">
    <location>
        <begin position="1"/>
        <end position="19"/>
    </location>
</feature>
<dbReference type="EMBL" id="JBHSOD010000031">
    <property type="protein sequence ID" value="MFC5887830.1"/>
    <property type="molecule type" value="Genomic_DNA"/>
</dbReference>
<feature type="chain" id="PRO_5047461490" description="Secreted protein" evidence="1">
    <location>
        <begin position="20"/>
        <end position="82"/>
    </location>
</feature>
<feature type="non-terminal residue" evidence="2">
    <location>
        <position position="82"/>
    </location>
</feature>
<keyword evidence="3" id="KW-1185">Reference proteome</keyword>
<evidence type="ECO:0000313" key="3">
    <source>
        <dbReference type="Proteomes" id="UP001596067"/>
    </source>
</evidence>
<gene>
    <name evidence="2" type="ORF">ACFP0N_22960</name>
</gene>
<comment type="caution">
    <text evidence="2">The sequence shown here is derived from an EMBL/GenBank/DDBJ whole genome shotgun (WGS) entry which is preliminary data.</text>
</comment>
<evidence type="ECO:0000313" key="2">
    <source>
        <dbReference type="EMBL" id="MFC5887830.1"/>
    </source>
</evidence>